<evidence type="ECO:0000313" key="5">
    <source>
        <dbReference type="EMBL" id="KAH7232292.1"/>
    </source>
</evidence>
<name>A0A9P9G5B6_FUSRE</name>
<keyword evidence="6" id="KW-1185">Reference proteome</keyword>
<sequence length="135" mass="16204">MAANNQNNQLFEIDHFIRHRVNRRNKTVQILVKWTDFDQPTWEPEAVLQETAGRTLYNYWHERRGRDRATRLREYHVFKILARGWRGGAWYFECQWVGYSRVDKTWEPEAKVRRNAGGLVRKWFADQAAANQNAP</sequence>
<dbReference type="RefSeq" id="XP_046043952.1">
    <property type="nucleotide sequence ID" value="XM_046186220.1"/>
</dbReference>
<dbReference type="CDD" id="cd00024">
    <property type="entry name" value="CD_CSD"/>
    <property type="match status" value="1"/>
</dbReference>
<dbReference type="Pfam" id="PF00385">
    <property type="entry name" value="Chromo"/>
    <property type="match status" value="1"/>
</dbReference>
<comment type="caution">
    <text evidence="5">The sequence shown here is derived from an EMBL/GenBank/DDBJ whole genome shotgun (WGS) entry which is preliminary data.</text>
</comment>
<organism evidence="5 6">
    <name type="scientific">Fusarium redolens</name>
    <dbReference type="NCBI Taxonomy" id="48865"/>
    <lineage>
        <taxon>Eukaryota</taxon>
        <taxon>Fungi</taxon>
        <taxon>Dikarya</taxon>
        <taxon>Ascomycota</taxon>
        <taxon>Pezizomycotina</taxon>
        <taxon>Sordariomycetes</taxon>
        <taxon>Hypocreomycetidae</taxon>
        <taxon>Hypocreales</taxon>
        <taxon>Nectriaceae</taxon>
        <taxon>Fusarium</taxon>
        <taxon>Fusarium redolens species complex</taxon>
    </lineage>
</organism>
<evidence type="ECO:0000256" key="2">
    <source>
        <dbReference type="ARBA" id="ARBA00011353"/>
    </source>
</evidence>
<dbReference type="PROSITE" id="PS50013">
    <property type="entry name" value="CHROMO_2"/>
    <property type="match status" value="2"/>
</dbReference>
<dbReference type="InterPro" id="IPR016197">
    <property type="entry name" value="Chromo-like_dom_sf"/>
</dbReference>
<dbReference type="EMBL" id="JAGMUX010000019">
    <property type="protein sequence ID" value="KAH7232292.1"/>
    <property type="molecule type" value="Genomic_DNA"/>
</dbReference>
<proteinExistence type="predicted"/>
<dbReference type="GO" id="GO:0006338">
    <property type="term" value="P:chromatin remodeling"/>
    <property type="evidence" value="ECO:0007669"/>
    <property type="project" value="UniProtKB-ARBA"/>
</dbReference>
<dbReference type="InterPro" id="IPR000953">
    <property type="entry name" value="Chromo/chromo_shadow_dom"/>
</dbReference>
<dbReference type="Gene3D" id="2.40.50.40">
    <property type="match status" value="2"/>
</dbReference>
<protein>
    <recommendedName>
        <fullName evidence="4">Chromo domain-containing protein</fullName>
    </recommendedName>
</protein>
<dbReference type="SUPFAM" id="SSF54160">
    <property type="entry name" value="Chromo domain-like"/>
    <property type="match status" value="2"/>
</dbReference>
<dbReference type="InterPro" id="IPR023780">
    <property type="entry name" value="Chromo_domain"/>
</dbReference>
<accession>A0A9P9G5B6</accession>
<dbReference type="PANTHER" id="PTHR22812">
    <property type="entry name" value="CHROMOBOX PROTEIN"/>
    <property type="match status" value="1"/>
</dbReference>
<feature type="domain" description="Chromo" evidence="4">
    <location>
        <begin position="75"/>
        <end position="135"/>
    </location>
</feature>
<keyword evidence="3" id="KW-0539">Nucleus</keyword>
<evidence type="ECO:0000313" key="6">
    <source>
        <dbReference type="Proteomes" id="UP000720189"/>
    </source>
</evidence>
<dbReference type="GO" id="GO:0005634">
    <property type="term" value="C:nucleus"/>
    <property type="evidence" value="ECO:0007669"/>
    <property type="project" value="UniProtKB-SubCell"/>
</dbReference>
<dbReference type="SMART" id="SM00298">
    <property type="entry name" value="CHROMO"/>
    <property type="match status" value="2"/>
</dbReference>
<dbReference type="OrthoDB" id="433924at2759"/>
<dbReference type="InterPro" id="IPR051219">
    <property type="entry name" value="Heterochromatin_chromo-domain"/>
</dbReference>
<dbReference type="AlphaFoldDB" id="A0A9P9G5B6"/>
<feature type="domain" description="Chromo" evidence="4">
    <location>
        <begin position="11"/>
        <end position="71"/>
    </location>
</feature>
<reference evidence="5" key="1">
    <citation type="journal article" date="2021" name="Nat. Commun.">
        <title>Genetic determinants of endophytism in the Arabidopsis root mycobiome.</title>
        <authorList>
            <person name="Mesny F."/>
            <person name="Miyauchi S."/>
            <person name="Thiergart T."/>
            <person name="Pickel B."/>
            <person name="Atanasova L."/>
            <person name="Karlsson M."/>
            <person name="Huettel B."/>
            <person name="Barry K.W."/>
            <person name="Haridas S."/>
            <person name="Chen C."/>
            <person name="Bauer D."/>
            <person name="Andreopoulos W."/>
            <person name="Pangilinan J."/>
            <person name="LaButti K."/>
            <person name="Riley R."/>
            <person name="Lipzen A."/>
            <person name="Clum A."/>
            <person name="Drula E."/>
            <person name="Henrissat B."/>
            <person name="Kohler A."/>
            <person name="Grigoriev I.V."/>
            <person name="Martin F.M."/>
            <person name="Hacquard S."/>
        </authorList>
    </citation>
    <scope>NUCLEOTIDE SEQUENCE</scope>
    <source>
        <strain evidence="5">MPI-CAGE-AT-0023</strain>
    </source>
</reference>
<feature type="non-terminal residue" evidence="5">
    <location>
        <position position="135"/>
    </location>
</feature>
<evidence type="ECO:0000256" key="3">
    <source>
        <dbReference type="ARBA" id="ARBA00023242"/>
    </source>
</evidence>
<comment type="subunit">
    <text evidence="2">Component of the NuA4 histone acetyltransferase complex.</text>
</comment>
<comment type="subcellular location">
    <subcellularLocation>
        <location evidence="1">Nucleus</location>
    </subcellularLocation>
</comment>
<dbReference type="GeneID" id="70216174"/>
<evidence type="ECO:0000259" key="4">
    <source>
        <dbReference type="PROSITE" id="PS50013"/>
    </source>
</evidence>
<dbReference type="Proteomes" id="UP000720189">
    <property type="component" value="Unassembled WGS sequence"/>
</dbReference>
<evidence type="ECO:0000256" key="1">
    <source>
        <dbReference type="ARBA" id="ARBA00004123"/>
    </source>
</evidence>
<gene>
    <name evidence="5" type="ORF">BKA55DRAFT_485819</name>
</gene>